<evidence type="ECO:0000259" key="4">
    <source>
        <dbReference type="Pfam" id="PF00171"/>
    </source>
</evidence>
<comment type="similarity">
    <text evidence="3">Belongs to the aldehyde dehydrogenase family.</text>
</comment>
<dbReference type="EMBL" id="JAESVA010000006">
    <property type="protein sequence ID" value="MCB8882074.1"/>
    <property type="molecule type" value="Genomic_DNA"/>
</dbReference>
<dbReference type="CDD" id="cd07078">
    <property type="entry name" value="ALDH"/>
    <property type="match status" value="1"/>
</dbReference>
<dbReference type="Proteomes" id="UP000721844">
    <property type="component" value="Unassembled WGS sequence"/>
</dbReference>
<dbReference type="PROSITE" id="PS00687">
    <property type="entry name" value="ALDEHYDE_DEHYDR_GLU"/>
    <property type="match status" value="1"/>
</dbReference>
<dbReference type="RefSeq" id="WP_227308741.1">
    <property type="nucleotide sequence ID" value="NZ_JAESVA010000006.1"/>
</dbReference>
<evidence type="ECO:0000313" key="5">
    <source>
        <dbReference type="EMBL" id="MCB8882074.1"/>
    </source>
</evidence>
<feature type="domain" description="Aldehyde dehydrogenase" evidence="4">
    <location>
        <begin position="24"/>
        <end position="486"/>
    </location>
</feature>
<evidence type="ECO:0000313" key="6">
    <source>
        <dbReference type="Proteomes" id="UP000721844"/>
    </source>
</evidence>
<evidence type="ECO:0000256" key="1">
    <source>
        <dbReference type="ARBA" id="ARBA00023002"/>
    </source>
</evidence>
<evidence type="ECO:0000256" key="2">
    <source>
        <dbReference type="PROSITE-ProRule" id="PRU10007"/>
    </source>
</evidence>
<dbReference type="Pfam" id="PF00171">
    <property type="entry name" value="Aldedh"/>
    <property type="match status" value="1"/>
</dbReference>
<evidence type="ECO:0000256" key="3">
    <source>
        <dbReference type="RuleBase" id="RU003345"/>
    </source>
</evidence>
<organism evidence="5 6">
    <name type="scientific">Acidisoma cellulosilyticum</name>
    <dbReference type="NCBI Taxonomy" id="2802395"/>
    <lineage>
        <taxon>Bacteria</taxon>
        <taxon>Pseudomonadati</taxon>
        <taxon>Pseudomonadota</taxon>
        <taxon>Alphaproteobacteria</taxon>
        <taxon>Acetobacterales</taxon>
        <taxon>Acidocellaceae</taxon>
        <taxon>Acidisoma</taxon>
    </lineage>
</organism>
<dbReference type="InterPro" id="IPR016162">
    <property type="entry name" value="Ald_DH_N"/>
</dbReference>
<keyword evidence="6" id="KW-1185">Reference proteome</keyword>
<dbReference type="InterPro" id="IPR016161">
    <property type="entry name" value="Ald_DH/histidinol_DH"/>
</dbReference>
<protein>
    <submittedName>
        <fullName evidence="5">Aldehyde dehydrogenase</fullName>
    </submittedName>
</protein>
<gene>
    <name evidence="5" type="ORF">ACELLULO517_17650</name>
</gene>
<dbReference type="PANTHER" id="PTHR11699">
    <property type="entry name" value="ALDEHYDE DEHYDROGENASE-RELATED"/>
    <property type="match status" value="1"/>
</dbReference>
<dbReference type="GO" id="GO:0004030">
    <property type="term" value="F:aldehyde dehydrogenase [NAD(P)+] activity"/>
    <property type="evidence" value="ECO:0007669"/>
    <property type="project" value="UniProtKB-ARBA"/>
</dbReference>
<dbReference type="Gene3D" id="3.40.605.10">
    <property type="entry name" value="Aldehyde Dehydrogenase, Chain A, domain 1"/>
    <property type="match status" value="1"/>
</dbReference>
<keyword evidence="1 3" id="KW-0560">Oxidoreductase</keyword>
<feature type="active site" evidence="2">
    <location>
        <position position="260"/>
    </location>
</feature>
<proteinExistence type="inferred from homology"/>
<dbReference type="AlphaFoldDB" id="A0A964E531"/>
<dbReference type="InterPro" id="IPR016163">
    <property type="entry name" value="Ald_DH_C"/>
</dbReference>
<dbReference type="SUPFAM" id="SSF53720">
    <property type="entry name" value="ALDH-like"/>
    <property type="match status" value="1"/>
</dbReference>
<dbReference type="InterPro" id="IPR029510">
    <property type="entry name" value="Ald_DH_CS_GLU"/>
</dbReference>
<dbReference type="Gene3D" id="3.40.309.10">
    <property type="entry name" value="Aldehyde Dehydrogenase, Chain A, domain 2"/>
    <property type="match status" value="1"/>
</dbReference>
<comment type="caution">
    <text evidence="5">The sequence shown here is derived from an EMBL/GenBank/DDBJ whole genome shotgun (WGS) entry which is preliminary data.</text>
</comment>
<name>A0A964E531_9PROT</name>
<dbReference type="FunFam" id="3.40.605.10:FF:000001">
    <property type="entry name" value="Aldehyde dehydrogenase 1"/>
    <property type="match status" value="1"/>
</dbReference>
<accession>A0A964E531</accession>
<dbReference type="InterPro" id="IPR015590">
    <property type="entry name" value="Aldehyde_DH_dom"/>
</dbReference>
<reference evidence="5 6" key="1">
    <citation type="journal article" date="2021" name="Microorganisms">
        <title>Acidisoma silvae sp. nov. and Acidisomacellulosilytica sp. nov., Two Acidophilic Bacteria Isolated from Decaying Wood, Hydrolyzing Cellulose and Producing Poly-3-hydroxybutyrate.</title>
        <authorList>
            <person name="Mieszkin S."/>
            <person name="Pouder E."/>
            <person name="Uroz S."/>
            <person name="Simon-Colin C."/>
            <person name="Alain K."/>
        </authorList>
    </citation>
    <scope>NUCLEOTIDE SEQUENCE [LARGE SCALE GENOMIC DNA]</scope>
    <source>
        <strain evidence="5 6">HW T5.17</strain>
    </source>
</reference>
<sequence>MSLDFDPNSLAIPQGHHIGGRFVAMGSEEIAVLRPSDHQLLGVITDGGEAAVDAAVDAARAALAASGWNRIAPLQRARVLHAFANAVEADATYLAQLEAASSSRLIKLTTVVDVIRTAGVIRYYAEFCDKIEGTITATENGVMSLIRQEPYGIVGAIAPWNFPMITAAWKFAPALAAGNAVVMKTSELTPHTLLALAEIATRAGLPAGLFNVVNGYGTTTGAAIVRHPAIGKISFTGSTATGAAIMTLAAQSGIKPVTLELGGKSPALVFDDHGDLAATAAKVTTGFTGNAGQVCTAGSRLIVQRRTADALLEAIEKNCLALRPGATWEEATTFAPIISEKQVMRIESLVEKTLDEGASLRIGGQRMEGRNAGAYFAPTILEGVSEQNTGFREEFFGPVLIVDRFDDPEEGIAKAAHPTYGLAANVYGRDLKQVLAAVEGIEAGMIWVNQPGRAPEFAFPAGGFKGSGFGKDMGRAGIEAFLRQKAAWINYAA</sequence>